<dbReference type="SUPFAM" id="SSF55073">
    <property type="entry name" value="Nucleotide cyclase"/>
    <property type="match status" value="1"/>
</dbReference>
<dbReference type="RefSeq" id="WP_272751870.1">
    <property type="nucleotide sequence ID" value="NZ_JAQQLF010000011.1"/>
</dbReference>
<evidence type="ECO:0000313" key="3">
    <source>
        <dbReference type="EMBL" id="MDC7717555.1"/>
    </source>
</evidence>
<name>A0ABT5IY94_9NEIS</name>
<dbReference type="InterPro" id="IPR013767">
    <property type="entry name" value="PAS_fold"/>
</dbReference>
<dbReference type="InterPro" id="IPR000160">
    <property type="entry name" value="GGDEF_dom"/>
</dbReference>
<dbReference type="InterPro" id="IPR052155">
    <property type="entry name" value="Biofilm_reg_signaling"/>
</dbReference>
<keyword evidence="4" id="KW-1185">Reference proteome</keyword>
<comment type="caution">
    <text evidence="3">The sequence shown here is derived from an EMBL/GenBank/DDBJ whole genome shotgun (WGS) entry which is preliminary data.</text>
</comment>
<dbReference type="PROSITE" id="PS50112">
    <property type="entry name" value="PAS"/>
    <property type="match status" value="1"/>
</dbReference>
<dbReference type="CDD" id="cd00130">
    <property type="entry name" value="PAS"/>
    <property type="match status" value="1"/>
</dbReference>
<sequence>MSLSTDAVQARHHRCSDGLEVVCLTLHGFTLPEPLYAPLDLLQQQVQELQALNNGLQTIISLQSQVEKSLWERHLQQVAVLENASAAYICLDEQTAVVSWNHAAASMLGWHSEEVLGKPLARFLYQHPQNFSLLHLHNSLTIQPGRIVHSQEWTLQNRFGHELTVEVCTYPHSVDGQYYLSIFLHDITRRKLTEQALEQETRRDLLTGLLNRKGLYEALQQQGGSIAVLFIDIDGFKAINDNLGHDAGDMLLRQIAERLRQCVRSSDGVARLAGDEFVLLLPGIMASQQAGDIAAKLLRKLSQPYHLAGHHARVGASIGIHLVSDAARQSAEAIIASADQAMYEAKRRGKGCYFLMQDEA</sequence>
<evidence type="ECO:0000259" key="1">
    <source>
        <dbReference type="PROSITE" id="PS50112"/>
    </source>
</evidence>
<feature type="domain" description="GGDEF" evidence="2">
    <location>
        <begin position="224"/>
        <end position="358"/>
    </location>
</feature>
<protein>
    <submittedName>
        <fullName evidence="3">Sensor domain-containing diguanylate cyclase</fullName>
    </submittedName>
</protein>
<organism evidence="3 4">
    <name type="scientific">Vogesella aquatica</name>
    <dbReference type="NCBI Taxonomy" id="2984206"/>
    <lineage>
        <taxon>Bacteria</taxon>
        <taxon>Pseudomonadati</taxon>
        <taxon>Pseudomonadota</taxon>
        <taxon>Betaproteobacteria</taxon>
        <taxon>Neisseriales</taxon>
        <taxon>Chromobacteriaceae</taxon>
        <taxon>Vogesella</taxon>
    </lineage>
</organism>
<proteinExistence type="predicted"/>
<dbReference type="EMBL" id="JAQQLF010000011">
    <property type="protein sequence ID" value="MDC7717555.1"/>
    <property type="molecule type" value="Genomic_DNA"/>
</dbReference>
<dbReference type="Pfam" id="PF00989">
    <property type="entry name" value="PAS"/>
    <property type="match status" value="1"/>
</dbReference>
<dbReference type="SUPFAM" id="SSF55785">
    <property type="entry name" value="PYP-like sensor domain (PAS domain)"/>
    <property type="match status" value="1"/>
</dbReference>
<gene>
    <name evidence="3" type="ORF">PQU95_10060</name>
</gene>
<evidence type="ECO:0000259" key="2">
    <source>
        <dbReference type="PROSITE" id="PS50887"/>
    </source>
</evidence>
<dbReference type="NCBIfam" id="TIGR00229">
    <property type="entry name" value="sensory_box"/>
    <property type="match status" value="1"/>
</dbReference>
<dbReference type="PANTHER" id="PTHR44757:SF2">
    <property type="entry name" value="BIOFILM ARCHITECTURE MAINTENANCE PROTEIN MBAA"/>
    <property type="match status" value="1"/>
</dbReference>
<dbReference type="InterPro" id="IPR029787">
    <property type="entry name" value="Nucleotide_cyclase"/>
</dbReference>
<dbReference type="Gene3D" id="3.30.70.270">
    <property type="match status" value="1"/>
</dbReference>
<dbReference type="InterPro" id="IPR043128">
    <property type="entry name" value="Rev_trsase/Diguanyl_cyclase"/>
</dbReference>
<dbReference type="InterPro" id="IPR035965">
    <property type="entry name" value="PAS-like_dom_sf"/>
</dbReference>
<dbReference type="NCBIfam" id="TIGR00254">
    <property type="entry name" value="GGDEF"/>
    <property type="match status" value="1"/>
</dbReference>
<reference evidence="3 4" key="1">
    <citation type="submission" date="2023-01" db="EMBL/GenBank/DDBJ databases">
        <title>Novel species of the genus Vogesella isolated from rivers.</title>
        <authorList>
            <person name="Lu H."/>
        </authorList>
    </citation>
    <scope>NUCLEOTIDE SEQUENCE [LARGE SCALE GENOMIC DNA]</scope>
    <source>
        <strain evidence="3 4">DC21W</strain>
    </source>
</reference>
<dbReference type="Gene3D" id="3.30.450.20">
    <property type="entry name" value="PAS domain"/>
    <property type="match status" value="1"/>
</dbReference>
<dbReference type="SMART" id="SM00091">
    <property type="entry name" value="PAS"/>
    <property type="match status" value="1"/>
</dbReference>
<dbReference type="PROSITE" id="PS50887">
    <property type="entry name" value="GGDEF"/>
    <property type="match status" value="1"/>
</dbReference>
<dbReference type="SMART" id="SM00267">
    <property type="entry name" value="GGDEF"/>
    <property type="match status" value="1"/>
</dbReference>
<dbReference type="InterPro" id="IPR000014">
    <property type="entry name" value="PAS"/>
</dbReference>
<evidence type="ECO:0000313" key="4">
    <source>
        <dbReference type="Proteomes" id="UP001219956"/>
    </source>
</evidence>
<feature type="domain" description="PAS" evidence="1">
    <location>
        <begin position="80"/>
        <end position="130"/>
    </location>
</feature>
<dbReference type="PANTHER" id="PTHR44757">
    <property type="entry name" value="DIGUANYLATE CYCLASE DGCP"/>
    <property type="match status" value="1"/>
</dbReference>
<dbReference type="Proteomes" id="UP001219956">
    <property type="component" value="Unassembled WGS sequence"/>
</dbReference>
<accession>A0ABT5IY94</accession>
<dbReference type="Pfam" id="PF00990">
    <property type="entry name" value="GGDEF"/>
    <property type="match status" value="1"/>
</dbReference>
<dbReference type="CDD" id="cd01949">
    <property type="entry name" value="GGDEF"/>
    <property type="match status" value="1"/>
</dbReference>